<organism evidence="12 13">
    <name type="scientific">Owenia fusiformis</name>
    <name type="common">Polychaete worm</name>
    <dbReference type="NCBI Taxonomy" id="6347"/>
    <lineage>
        <taxon>Eukaryota</taxon>
        <taxon>Metazoa</taxon>
        <taxon>Spiralia</taxon>
        <taxon>Lophotrochozoa</taxon>
        <taxon>Annelida</taxon>
        <taxon>Polychaeta</taxon>
        <taxon>Sedentaria</taxon>
        <taxon>Canalipalpata</taxon>
        <taxon>Sabellida</taxon>
        <taxon>Oweniida</taxon>
        <taxon>Oweniidae</taxon>
        <taxon>Owenia</taxon>
    </lineage>
</organism>
<evidence type="ECO:0000256" key="9">
    <source>
        <dbReference type="ARBA" id="ARBA00022946"/>
    </source>
</evidence>
<keyword evidence="6" id="KW-0963">Cytoplasm</keyword>
<keyword evidence="10" id="KW-0496">Mitochondrion</keyword>
<dbReference type="OrthoDB" id="10064298at2759"/>
<evidence type="ECO:0000256" key="3">
    <source>
        <dbReference type="ARBA" id="ARBA00004496"/>
    </source>
</evidence>
<dbReference type="GO" id="GO:0045087">
    <property type="term" value="P:innate immune response"/>
    <property type="evidence" value="ECO:0007669"/>
    <property type="project" value="UniProtKB-KW"/>
</dbReference>
<gene>
    <name evidence="12" type="ORF">OFUS_LOCUS19557</name>
</gene>
<dbReference type="InterPro" id="IPR029342">
    <property type="entry name" value="ECIST_C"/>
</dbReference>
<proteinExistence type="inferred from homology"/>
<keyword evidence="9" id="KW-0809">Transit peptide</keyword>
<dbReference type="InterPro" id="IPR010418">
    <property type="entry name" value="ECSIT"/>
</dbReference>
<name>A0A8J1U738_OWEFU</name>
<evidence type="ECO:0000313" key="13">
    <source>
        <dbReference type="Proteomes" id="UP000749559"/>
    </source>
</evidence>
<dbReference type="Pfam" id="PF06239">
    <property type="entry name" value="ECSIT_N"/>
    <property type="match status" value="1"/>
</dbReference>
<evidence type="ECO:0000256" key="4">
    <source>
        <dbReference type="ARBA" id="ARBA00007674"/>
    </source>
</evidence>
<keyword evidence="8" id="KW-0391">Immunity</keyword>
<keyword evidence="13" id="KW-1185">Reference proteome</keyword>
<evidence type="ECO:0000256" key="6">
    <source>
        <dbReference type="ARBA" id="ARBA00022490"/>
    </source>
</evidence>
<sequence>MMNRLGRCIGSLALQCRSCKLSHRIPSQINIAQSRQSIYHHTCRGITTTQQLNMRDKDIEEVEKRQIMKEGQYFEQIAKVAKNREAFQEAVMRYKTRQGVYHRGHVEFIYAAMDKMTMFNVHKDLEVYKTIMKIFPEDKMVPTSVWQVEFQHYPKQQNCMIDILEKMEYNSVIPDDETGKIIKKIFGTKVHAFRKYQRMMYWMPKFKNANPYPVPLHLPEDESELAILALKRMAVDKENIVTVHQTEEEVESCIDDTFVASAQSTIQRALINGHPTDKPLFVEGGYKVWMREKCLNYFVLKADPVLEKYGHVEQRTDDNWFEWNMFTGEKDQSEIAEARSMHEQDEGTILAMCITGSSSKDSLISWIKLLQLSNPNLPHIPVVFAIRTPESELETIEDDPHGDLVNI</sequence>
<comment type="similarity">
    <text evidence="4">Belongs to the ECSIT family.</text>
</comment>
<evidence type="ECO:0000256" key="8">
    <source>
        <dbReference type="ARBA" id="ARBA00022859"/>
    </source>
</evidence>
<dbReference type="GO" id="GO:0005739">
    <property type="term" value="C:mitochondrion"/>
    <property type="evidence" value="ECO:0007669"/>
    <property type="project" value="UniProtKB-SubCell"/>
</dbReference>
<dbReference type="PANTHER" id="PTHR13113">
    <property type="entry name" value="ECSIT EVOLUTIONARILY CONSERVED SIGNALING INTERMEDIATE IN TOLL PATHWAYS"/>
    <property type="match status" value="1"/>
</dbReference>
<dbReference type="InterPro" id="IPR046448">
    <property type="entry name" value="ECSIT_N"/>
</dbReference>
<evidence type="ECO:0000256" key="11">
    <source>
        <dbReference type="ARBA" id="ARBA00023242"/>
    </source>
</evidence>
<comment type="subcellular location">
    <subcellularLocation>
        <location evidence="3">Cytoplasm</location>
    </subcellularLocation>
    <subcellularLocation>
        <location evidence="2">Mitochondrion</location>
    </subcellularLocation>
    <subcellularLocation>
        <location evidence="1">Nucleus</location>
    </subcellularLocation>
</comment>
<dbReference type="PANTHER" id="PTHR13113:SF1">
    <property type="entry name" value="EVOLUTIONARILY CONSERVED SIGNALING INTERMEDIATE IN TOLL PATHWAY, MITOCHONDRIAL"/>
    <property type="match status" value="1"/>
</dbReference>
<keyword evidence="7" id="KW-0399">Innate immunity</keyword>
<evidence type="ECO:0000256" key="5">
    <source>
        <dbReference type="ARBA" id="ARBA00019998"/>
    </source>
</evidence>
<dbReference type="Pfam" id="PF14784">
    <property type="entry name" value="ECSIT_C"/>
    <property type="match status" value="1"/>
</dbReference>
<evidence type="ECO:0000256" key="1">
    <source>
        <dbReference type="ARBA" id="ARBA00004123"/>
    </source>
</evidence>
<reference evidence="12" key="1">
    <citation type="submission" date="2022-03" db="EMBL/GenBank/DDBJ databases">
        <authorList>
            <person name="Martin C."/>
        </authorList>
    </citation>
    <scope>NUCLEOTIDE SEQUENCE</scope>
</reference>
<accession>A0A8J1U738</accession>
<protein>
    <recommendedName>
        <fullName evidence="5">Evolutionarily conserved signaling intermediate in Toll pathway, mitochondrial</fullName>
    </recommendedName>
</protein>
<dbReference type="GO" id="GO:0005634">
    <property type="term" value="C:nucleus"/>
    <property type="evidence" value="ECO:0007669"/>
    <property type="project" value="UniProtKB-SubCell"/>
</dbReference>
<evidence type="ECO:0000256" key="10">
    <source>
        <dbReference type="ARBA" id="ARBA00023128"/>
    </source>
</evidence>
<dbReference type="AlphaFoldDB" id="A0A8J1U738"/>
<dbReference type="Proteomes" id="UP000749559">
    <property type="component" value="Unassembled WGS sequence"/>
</dbReference>
<evidence type="ECO:0000256" key="7">
    <source>
        <dbReference type="ARBA" id="ARBA00022588"/>
    </source>
</evidence>
<evidence type="ECO:0000256" key="2">
    <source>
        <dbReference type="ARBA" id="ARBA00004173"/>
    </source>
</evidence>
<evidence type="ECO:0000313" key="12">
    <source>
        <dbReference type="EMBL" id="CAH1794947.1"/>
    </source>
</evidence>
<dbReference type="GO" id="GO:0007178">
    <property type="term" value="P:cell surface receptor protein serine/threonine kinase signaling pathway"/>
    <property type="evidence" value="ECO:0007669"/>
    <property type="project" value="TreeGrafter"/>
</dbReference>
<dbReference type="EMBL" id="CAIIXF020000009">
    <property type="protein sequence ID" value="CAH1794947.1"/>
    <property type="molecule type" value="Genomic_DNA"/>
</dbReference>
<keyword evidence="11" id="KW-0539">Nucleus</keyword>
<comment type="caution">
    <text evidence="12">The sequence shown here is derived from an EMBL/GenBank/DDBJ whole genome shotgun (WGS) entry which is preliminary data.</text>
</comment>
<dbReference type="SMART" id="SM01284">
    <property type="entry name" value="ECSIT_Cterm"/>
    <property type="match status" value="1"/>
</dbReference>